<sequence length="218" mass="24435">MSCQTKTACFFFWPEREHLRESVPLTFRIYFGKEVTVIIDCFEIFLERPSNLSARASTWSSYKHNNTVKYLIGITPQGVISYISEGWGGGLRVSDKYLVEHSDFLGKLDSGDIILADRGFNSDDSVGLFGCEIKYPVFTTGKNQLSGEEVEVTRRIANVGIHVERVIGSLRQKYSLLHSTIPIDYVITNSTVQVTTLDKIVLACCSLTNMCPSVVPFD</sequence>
<dbReference type="GO" id="GO:0046872">
    <property type="term" value="F:metal ion binding"/>
    <property type="evidence" value="ECO:0007669"/>
    <property type="project" value="UniProtKB-KW"/>
</dbReference>
<evidence type="ECO:0000313" key="4">
    <source>
        <dbReference type="EMBL" id="KAJ8042661.1"/>
    </source>
</evidence>
<dbReference type="InterPro" id="IPR027806">
    <property type="entry name" value="HARBI1_dom"/>
</dbReference>
<proteinExistence type="predicted"/>
<keyword evidence="5" id="KW-1185">Reference proteome</keyword>
<dbReference type="PANTHER" id="PTHR23080">
    <property type="entry name" value="THAP DOMAIN PROTEIN"/>
    <property type="match status" value="1"/>
</dbReference>
<keyword evidence="2" id="KW-0479">Metal-binding</keyword>
<comment type="caution">
    <text evidence="4">The sequence shown here is derived from an EMBL/GenBank/DDBJ whole genome shotgun (WGS) entry which is preliminary data.</text>
</comment>
<dbReference type="EMBL" id="JAIZAY010000004">
    <property type="protein sequence ID" value="KAJ8042661.1"/>
    <property type="molecule type" value="Genomic_DNA"/>
</dbReference>
<dbReference type="OrthoDB" id="7331812at2759"/>
<comment type="cofactor">
    <cofactor evidence="1">
        <name>a divalent metal cation</name>
        <dbReference type="ChEBI" id="CHEBI:60240"/>
    </cofactor>
</comment>
<reference evidence="4" key="1">
    <citation type="submission" date="2021-10" db="EMBL/GenBank/DDBJ databases">
        <title>Tropical sea cucumber genome reveals ecological adaptation and Cuvierian tubules defense mechanism.</title>
        <authorList>
            <person name="Chen T."/>
        </authorList>
    </citation>
    <scope>NUCLEOTIDE SEQUENCE</scope>
    <source>
        <strain evidence="4">Nanhai2018</strain>
        <tissue evidence="4">Muscle</tissue>
    </source>
</reference>
<dbReference type="AlphaFoldDB" id="A0A9Q1HEZ0"/>
<evidence type="ECO:0000256" key="2">
    <source>
        <dbReference type="ARBA" id="ARBA00022723"/>
    </source>
</evidence>
<dbReference type="Pfam" id="PF13359">
    <property type="entry name" value="DDE_Tnp_4"/>
    <property type="match status" value="1"/>
</dbReference>
<feature type="domain" description="DDE Tnp4" evidence="3">
    <location>
        <begin position="39"/>
        <end position="209"/>
    </location>
</feature>
<organism evidence="4 5">
    <name type="scientific">Holothuria leucospilota</name>
    <name type="common">Black long sea cucumber</name>
    <name type="synonym">Mertensiothuria leucospilota</name>
    <dbReference type="NCBI Taxonomy" id="206669"/>
    <lineage>
        <taxon>Eukaryota</taxon>
        <taxon>Metazoa</taxon>
        <taxon>Echinodermata</taxon>
        <taxon>Eleutherozoa</taxon>
        <taxon>Echinozoa</taxon>
        <taxon>Holothuroidea</taxon>
        <taxon>Aspidochirotacea</taxon>
        <taxon>Aspidochirotida</taxon>
        <taxon>Holothuriidae</taxon>
        <taxon>Holothuria</taxon>
    </lineage>
</organism>
<gene>
    <name evidence="4" type="ORF">HOLleu_09476</name>
</gene>
<protein>
    <recommendedName>
        <fullName evidence="3">DDE Tnp4 domain-containing protein</fullName>
    </recommendedName>
</protein>
<evidence type="ECO:0000256" key="1">
    <source>
        <dbReference type="ARBA" id="ARBA00001968"/>
    </source>
</evidence>
<evidence type="ECO:0000313" key="5">
    <source>
        <dbReference type="Proteomes" id="UP001152320"/>
    </source>
</evidence>
<evidence type="ECO:0000259" key="3">
    <source>
        <dbReference type="Pfam" id="PF13359"/>
    </source>
</evidence>
<accession>A0A9Q1HEZ0</accession>
<name>A0A9Q1HEZ0_HOLLE</name>
<dbReference type="Proteomes" id="UP001152320">
    <property type="component" value="Chromosome 4"/>
</dbReference>